<dbReference type="RefSeq" id="WP_190222775.1">
    <property type="nucleotide sequence ID" value="NZ_BNBS01000020.1"/>
</dbReference>
<name>A0ABQ3PJM3_9ACTN</name>
<keyword evidence="2" id="KW-1185">Reference proteome</keyword>
<protein>
    <submittedName>
        <fullName evidence="1">Uncharacterized protein</fullName>
    </submittedName>
</protein>
<accession>A0ABQ3PJM3</accession>
<sequence>MSGPFKEGDVVYYDDNRLKILSGPFTTAEYPTVDQYHVAGPNGYITTAWESDLASEDDYFAFETACLVEELEAGDGD</sequence>
<dbReference type="EMBL" id="BNDW01000068">
    <property type="protein sequence ID" value="GHI25204.1"/>
    <property type="molecule type" value="Genomic_DNA"/>
</dbReference>
<comment type="caution">
    <text evidence="1">The sequence shown here is derived from an EMBL/GenBank/DDBJ whole genome shotgun (WGS) entry which is preliminary data.</text>
</comment>
<gene>
    <name evidence="1" type="ORF">Shyd_65750</name>
</gene>
<dbReference type="Proteomes" id="UP001052739">
    <property type="component" value="Unassembled WGS sequence"/>
</dbReference>
<evidence type="ECO:0000313" key="2">
    <source>
        <dbReference type="Proteomes" id="UP001052739"/>
    </source>
</evidence>
<proteinExistence type="predicted"/>
<organism evidence="1 2">
    <name type="scientific">Streptomyces hydrogenans</name>
    <dbReference type="NCBI Taxonomy" id="1873719"/>
    <lineage>
        <taxon>Bacteria</taxon>
        <taxon>Bacillati</taxon>
        <taxon>Actinomycetota</taxon>
        <taxon>Actinomycetes</taxon>
        <taxon>Kitasatosporales</taxon>
        <taxon>Streptomycetaceae</taxon>
        <taxon>Streptomyces</taxon>
    </lineage>
</organism>
<reference evidence="1" key="1">
    <citation type="submission" date="2024-05" db="EMBL/GenBank/DDBJ databases">
        <title>Whole genome shotgun sequence of Streptomyces hydrogenans NBRC 13475.</title>
        <authorList>
            <person name="Komaki H."/>
            <person name="Tamura T."/>
        </authorList>
    </citation>
    <scope>NUCLEOTIDE SEQUENCE</scope>
    <source>
        <strain evidence="1">NBRC 13475</strain>
    </source>
</reference>
<evidence type="ECO:0000313" key="1">
    <source>
        <dbReference type="EMBL" id="GHI25204.1"/>
    </source>
</evidence>